<evidence type="ECO:0000313" key="2">
    <source>
        <dbReference type="Proteomes" id="UP000182427"/>
    </source>
</evidence>
<dbReference type="AlphaFoldDB" id="A0A1G7JHA2"/>
<keyword evidence="2" id="KW-1185">Reference proteome</keyword>
<accession>A0A1G7JHA2</accession>
<protein>
    <recommendedName>
        <fullName evidence="3">DUF4325 domain-containing protein</fullName>
    </recommendedName>
</protein>
<evidence type="ECO:0000313" key="1">
    <source>
        <dbReference type="EMBL" id="SDF23859.1"/>
    </source>
</evidence>
<organism evidence="1 2">
    <name type="scientific">Terriglobus roseus</name>
    <dbReference type="NCBI Taxonomy" id="392734"/>
    <lineage>
        <taxon>Bacteria</taxon>
        <taxon>Pseudomonadati</taxon>
        <taxon>Acidobacteriota</taxon>
        <taxon>Terriglobia</taxon>
        <taxon>Terriglobales</taxon>
        <taxon>Acidobacteriaceae</taxon>
        <taxon>Terriglobus</taxon>
    </lineage>
</organism>
<sequence>MNKHLRISDLSPGTVLSGALRGQELLAKLLPEAAAEPSSPQPLYLDFFGIEAATASFLRESVLAFRDIVRSRRSTVYPVVANANELVQEDLREVIRSRGGVLLTCSLSMDGTVSAAGMIGELDPKQQLTFNLVCKRGQADAQELMREYGANEPIGVTAWNNRLSSLVALGVLIEDISTGRTKRYRPLLAGI</sequence>
<proteinExistence type="predicted"/>
<dbReference type="EMBL" id="LT629690">
    <property type="protein sequence ID" value="SDF23859.1"/>
    <property type="molecule type" value="Genomic_DNA"/>
</dbReference>
<dbReference type="OrthoDB" id="8265430at2"/>
<dbReference type="Proteomes" id="UP000182427">
    <property type="component" value="Chromosome I"/>
</dbReference>
<reference evidence="1 2" key="1">
    <citation type="submission" date="2016-10" db="EMBL/GenBank/DDBJ databases">
        <authorList>
            <person name="de Groot N.N."/>
        </authorList>
    </citation>
    <scope>NUCLEOTIDE SEQUENCE [LARGE SCALE GENOMIC DNA]</scope>
    <source>
        <strain evidence="1 2">GAS232</strain>
    </source>
</reference>
<gene>
    <name evidence="1" type="ORF">SAMN05444167_1809</name>
</gene>
<name>A0A1G7JHA2_9BACT</name>
<evidence type="ECO:0008006" key="3">
    <source>
        <dbReference type="Google" id="ProtNLM"/>
    </source>
</evidence>